<feature type="region of interest" description="Disordered" evidence="1">
    <location>
        <begin position="63"/>
        <end position="87"/>
    </location>
</feature>
<name>A0A7J8N3Q2_9ROSI</name>
<accession>A0A7J8N3Q2</accession>
<keyword evidence="3" id="KW-1185">Reference proteome</keyword>
<evidence type="ECO:0000313" key="3">
    <source>
        <dbReference type="Proteomes" id="UP000593572"/>
    </source>
</evidence>
<evidence type="ECO:0000313" key="2">
    <source>
        <dbReference type="EMBL" id="MBA0571627.1"/>
    </source>
</evidence>
<dbReference type="AlphaFoldDB" id="A0A7J8N3Q2"/>
<organism evidence="2 3">
    <name type="scientific">Gossypium lobatum</name>
    <dbReference type="NCBI Taxonomy" id="34289"/>
    <lineage>
        <taxon>Eukaryota</taxon>
        <taxon>Viridiplantae</taxon>
        <taxon>Streptophyta</taxon>
        <taxon>Embryophyta</taxon>
        <taxon>Tracheophyta</taxon>
        <taxon>Spermatophyta</taxon>
        <taxon>Magnoliopsida</taxon>
        <taxon>eudicotyledons</taxon>
        <taxon>Gunneridae</taxon>
        <taxon>Pentapetalae</taxon>
        <taxon>rosids</taxon>
        <taxon>malvids</taxon>
        <taxon>Malvales</taxon>
        <taxon>Malvaceae</taxon>
        <taxon>Malvoideae</taxon>
        <taxon>Gossypium</taxon>
    </lineage>
</organism>
<dbReference type="EMBL" id="JABEZX010000012">
    <property type="protein sequence ID" value="MBA0571627.1"/>
    <property type="molecule type" value="Genomic_DNA"/>
</dbReference>
<feature type="compositionally biased region" description="Basic and acidic residues" evidence="1">
    <location>
        <begin position="193"/>
        <end position="204"/>
    </location>
</feature>
<proteinExistence type="predicted"/>
<evidence type="ECO:0000256" key="1">
    <source>
        <dbReference type="SAM" id="MobiDB-lite"/>
    </source>
</evidence>
<reference evidence="2 3" key="1">
    <citation type="journal article" date="2019" name="Genome Biol. Evol.">
        <title>Insights into the evolution of the New World diploid cottons (Gossypium, subgenus Houzingenia) based on genome sequencing.</title>
        <authorList>
            <person name="Grover C.E."/>
            <person name="Arick M.A. 2nd"/>
            <person name="Thrash A."/>
            <person name="Conover J.L."/>
            <person name="Sanders W.S."/>
            <person name="Peterson D.G."/>
            <person name="Frelichowski J.E."/>
            <person name="Scheffler J.A."/>
            <person name="Scheffler B.E."/>
            <person name="Wendel J.F."/>
        </authorList>
    </citation>
    <scope>NUCLEOTIDE SEQUENCE [LARGE SCALE GENOMIC DNA]</scope>
    <source>
        <strain evidence="2">157</strain>
        <tissue evidence="2">Leaf</tissue>
    </source>
</reference>
<protein>
    <submittedName>
        <fullName evidence="2">Uncharacterized protein</fullName>
    </submittedName>
</protein>
<sequence length="220" mass="23460">MSNYQELLSLRCLRTFTNFLADLSLPPVPNEKLPPAPNSTLPEARNGDGFCGAPMLVWPPNWTEPAPDGFDAPKTNPEAEGVDPNTKPGLVLPNTGCDGVAAAAEVNENMELEEAPVDDPKIVGALLGALTEVDDPKENPDDDPNVSVLGACQLEPNAPAAMPLLELRELVSEEEELVPKLAPELKGLATDADDPKIELPEEKVAFPPNPKDGDDADEEN</sequence>
<gene>
    <name evidence="2" type="ORF">Golob_002010</name>
</gene>
<comment type="caution">
    <text evidence="2">The sequence shown here is derived from an EMBL/GenBank/DDBJ whole genome shotgun (WGS) entry which is preliminary data.</text>
</comment>
<feature type="region of interest" description="Disordered" evidence="1">
    <location>
        <begin position="182"/>
        <end position="220"/>
    </location>
</feature>
<dbReference type="Proteomes" id="UP000593572">
    <property type="component" value="Unassembled WGS sequence"/>
</dbReference>